<keyword evidence="11" id="KW-1185">Reference proteome</keyword>
<dbReference type="Proteomes" id="UP000316425">
    <property type="component" value="Unassembled WGS sequence"/>
</dbReference>
<keyword evidence="3" id="KW-0068">Autocatalytic cleavage</keyword>
<evidence type="ECO:0000256" key="3">
    <source>
        <dbReference type="ARBA" id="ARBA00022813"/>
    </source>
</evidence>
<dbReference type="Gene3D" id="2.170.16.10">
    <property type="entry name" value="Hedgehog/Intein (Hint) domain"/>
    <property type="match status" value="1"/>
</dbReference>
<dbReference type="InterPro" id="IPR003586">
    <property type="entry name" value="Hint_dom_C"/>
</dbReference>
<protein>
    <recommendedName>
        <fullName evidence="8">Ribonucleoside-diphosphate reductase</fullName>
        <ecNumber evidence="8">1.17.4.1</ecNumber>
    </recommendedName>
</protein>
<dbReference type="SUPFAM" id="SSF51998">
    <property type="entry name" value="PFL-like glycyl radical enzymes"/>
    <property type="match status" value="1"/>
</dbReference>
<feature type="domain" description="DOD-type homing endonuclease" evidence="9">
    <location>
        <begin position="606"/>
        <end position="745"/>
    </location>
</feature>
<organism evidence="10 11">
    <name type="scientific">Allobacillus salarius</name>
    <dbReference type="NCBI Taxonomy" id="1955272"/>
    <lineage>
        <taxon>Bacteria</taxon>
        <taxon>Bacillati</taxon>
        <taxon>Bacillota</taxon>
        <taxon>Bacilli</taxon>
        <taxon>Bacillales</taxon>
        <taxon>Bacillaceae</taxon>
        <taxon>Allobacillus</taxon>
    </lineage>
</organism>
<dbReference type="InterPro" id="IPR003587">
    <property type="entry name" value="Hint_dom_N"/>
</dbReference>
<dbReference type="PROSITE" id="PS50819">
    <property type="entry name" value="INTEIN_ENDONUCLEASE"/>
    <property type="match status" value="1"/>
</dbReference>
<evidence type="ECO:0000313" key="10">
    <source>
        <dbReference type="EMBL" id="TSJ67677.1"/>
    </source>
</evidence>
<comment type="function">
    <text evidence="8">Provides the precursors necessary for DNA synthesis. Catalyzes the biosynthesis of deoxyribonucleotides from the corresponding ribonucleotides.</text>
</comment>
<evidence type="ECO:0000256" key="7">
    <source>
        <dbReference type="ARBA" id="ARBA00023285"/>
    </source>
</evidence>
<dbReference type="NCBIfam" id="TIGR01445">
    <property type="entry name" value="intein_Nterm"/>
    <property type="match status" value="1"/>
</dbReference>
<dbReference type="GO" id="GO:0005524">
    <property type="term" value="F:ATP binding"/>
    <property type="evidence" value="ECO:0007669"/>
    <property type="project" value="InterPro"/>
</dbReference>
<keyword evidence="4" id="KW-0651">Protein splicing</keyword>
<dbReference type="InterPro" id="IPR006142">
    <property type="entry name" value="INTEIN"/>
</dbReference>
<dbReference type="GO" id="GO:0016539">
    <property type="term" value="P:intein-mediated protein splicing"/>
    <property type="evidence" value="ECO:0007669"/>
    <property type="project" value="InterPro"/>
</dbReference>
<reference evidence="10 11" key="1">
    <citation type="submission" date="2019-07" db="EMBL/GenBank/DDBJ databases">
        <title>Allobacillus sp. nov. SKP isolated from shrimp paste of Euphausiacea.</title>
        <authorList>
            <person name="Kanchanasin P."/>
            <person name="Tanasupawat S."/>
            <person name="Shi W."/>
            <person name="Wu L."/>
            <person name="Ma J."/>
        </authorList>
    </citation>
    <scope>NUCLEOTIDE SEQUENCE [LARGE SCALE GENOMIC DNA]</scope>
    <source>
        <strain evidence="10 11">SKP4-8</strain>
    </source>
</reference>
<comment type="catalytic activity">
    <reaction evidence="8">
        <text>a 2'-deoxyribonucleoside 5'-diphosphate + [thioredoxin]-disulfide + H2O = a ribonucleoside 5'-diphosphate + [thioredoxin]-dithiol</text>
        <dbReference type="Rhea" id="RHEA:23252"/>
        <dbReference type="Rhea" id="RHEA-COMP:10698"/>
        <dbReference type="Rhea" id="RHEA-COMP:10700"/>
        <dbReference type="ChEBI" id="CHEBI:15377"/>
        <dbReference type="ChEBI" id="CHEBI:29950"/>
        <dbReference type="ChEBI" id="CHEBI:50058"/>
        <dbReference type="ChEBI" id="CHEBI:57930"/>
        <dbReference type="ChEBI" id="CHEBI:73316"/>
        <dbReference type="EC" id="1.17.4.1"/>
    </reaction>
</comment>
<dbReference type="Pfam" id="PF14890">
    <property type="entry name" value="Intein_splicing"/>
    <property type="match status" value="1"/>
</dbReference>
<dbReference type="SUPFAM" id="SSF51294">
    <property type="entry name" value="Hedgehog/intein (Hint) domain"/>
    <property type="match status" value="1"/>
</dbReference>
<proteinExistence type="inferred from homology"/>
<keyword evidence="5 8" id="KW-0560">Oxidoreductase</keyword>
<dbReference type="OrthoDB" id="9762933at2"/>
<dbReference type="AlphaFoldDB" id="A0A556PTH2"/>
<keyword evidence="7" id="KW-0170">Cobalt</keyword>
<evidence type="ECO:0000256" key="2">
    <source>
        <dbReference type="ARBA" id="ARBA00022628"/>
    </source>
</evidence>
<dbReference type="Pfam" id="PF02867">
    <property type="entry name" value="Ribonuc_red_lgC"/>
    <property type="match status" value="1"/>
</dbReference>
<dbReference type="InterPro" id="IPR000788">
    <property type="entry name" value="RNR_lg_C"/>
</dbReference>
<dbReference type="Gene3D" id="3.10.28.10">
    <property type="entry name" value="Homing endonucleases"/>
    <property type="match status" value="1"/>
</dbReference>
<name>A0A556PTH2_9BACI</name>
<dbReference type="GO" id="GO:0004748">
    <property type="term" value="F:ribonucleoside-diphosphate reductase activity, thioredoxin disulfide as acceptor"/>
    <property type="evidence" value="ECO:0007669"/>
    <property type="project" value="UniProtKB-EC"/>
</dbReference>
<dbReference type="PROSITE" id="PS50817">
    <property type="entry name" value="INTEIN_N_TER"/>
    <property type="match status" value="1"/>
</dbReference>
<dbReference type="Gene3D" id="3.20.70.20">
    <property type="match status" value="2"/>
</dbReference>
<dbReference type="Pfam" id="PF00317">
    <property type="entry name" value="Ribonuc_red_lgN"/>
    <property type="match status" value="1"/>
</dbReference>
<evidence type="ECO:0000256" key="5">
    <source>
        <dbReference type="ARBA" id="ARBA00023002"/>
    </source>
</evidence>
<dbReference type="InterPro" id="IPR004860">
    <property type="entry name" value="LAGLIDADG_dom"/>
</dbReference>
<dbReference type="Pfam" id="PF14528">
    <property type="entry name" value="LAGLIDADG_3"/>
    <property type="match status" value="1"/>
</dbReference>
<dbReference type="PANTHER" id="PTHR43371:SF1">
    <property type="entry name" value="RIBONUCLEOSIDE-DIPHOSPHATE REDUCTASE"/>
    <property type="match status" value="1"/>
</dbReference>
<dbReference type="GO" id="GO:0009263">
    <property type="term" value="P:deoxyribonucleotide biosynthetic process"/>
    <property type="evidence" value="ECO:0007669"/>
    <property type="project" value="UniProtKB-KW"/>
</dbReference>
<accession>A0A556PTH2</accession>
<dbReference type="RefSeq" id="WP_144087436.1">
    <property type="nucleotide sequence ID" value="NZ_VMHE01000001.1"/>
</dbReference>
<evidence type="ECO:0000256" key="6">
    <source>
        <dbReference type="ARBA" id="ARBA00023116"/>
    </source>
</evidence>
<dbReference type="InterPro" id="IPR036844">
    <property type="entry name" value="Hint_dom_sf"/>
</dbReference>
<dbReference type="InterPro" id="IPR013509">
    <property type="entry name" value="RNR_lsu_N"/>
</dbReference>
<evidence type="ECO:0000256" key="4">
    <source>
        <dbReference type="ARBA" id="ARBA00023000"/>
    </source>
</evidence>
<evidence type="ECO:0000259" key="9">
    <source>
        <dbReference type="PROSITE" id="PS50819"/>
    </source>
</evidence>
<evidence type="ECO:0000313" key="11">
    <source>
        <dbReference type="Proteomes" id="UP000316425"/>
    </source>
</evidence>
<dbReference type="GO" id="GO:0031419">
    <property type="term" value="F:cobalamin binding"/>
    <property type="evidence" value="ECO:0007669"/>
    <property type="project" value="UniProtKB-KW"/>
</dbReference>
<comment type="caution">
    <text evidence="10">The sequence shown here is derived from an EMBL/GenBank/DDBJ whole genome shotgun (WGS) entry which is preliminary data.</text>
</comment>
<dbReference type="InterPro" id="IPR004042">
    <property type="entry name" value="Intein_endonuc_central"/>
</dbReference>
<evidence type="ECO:0000256" key="8">
    <source>
        <dbReference type="RuleBase" id="RU003410"/>
    </source>
</evidence>
<dbReference type="EMBL" id="VMHE01000001">
    <property type="protein sequence ID" value="TSJ67677.1"/>
    <property type="molecule type" value="Genomic_DNA"/>
</dbReference>
<gene>
    <name evidence="10" type="ORF">FPQ13_00995</name>
</gene>
<keyword evidence="2" id="KW-0846">Cobalamin</keyword>
<keyword evidence="6 8" id="KW-0215">Deoxyribonucleotide synthesis</keyword>
<dbReference type="InterPro" id="IPR030934">
    <property type="entry name" value="Intein_C"/>
</dbReference>
<evidence type="ECO:0000256" key="1">
    <source>
        <dbReference type="ARBA" id="ARBA00001922"/>
    </source>
</evidence>
<dbReference type="InterPro" id="IPR027434">
    <property type="entry name" value="Homing_endonucl"/>
</dbReference>
<dbReference type="NCBIfam" id="TIGR01443">
    <property type="entry name" value="intein_Cterm"/>
    <property type="match status" value="1"/>
</dbReference>
<dbReference type="SMART" id="SM00305">
    <property type="entry name" value="HintC"/>
    <property type="match status" value="1"/>
</dbReference>
<dbReference type="InterPro" id="IPR006141">
    <property type="entry name" value="Intein_N"/>
</dbReference>
<comment type="similarity">
    <text evidence="8">Belongs to the ribonucleoside diphosphate reductase large chain family.</text>
</comment>
<dbReference type="NCBIfam" id="NF005991">
    <property type="entry name" value="PRK08115.1"/>
    <property type="match status" value="1"/>
</dbReference>
<dbReference type="SUPFAM" id="SSF55608">
    <property type="entry name" value="Homing endonucleases"/>
    <property type="match status" value="1"/>
</dbReference>
<dbReference type="GO" id="GO:0004519">
    <property type="term" value="F:endonuclease activity"/>
    <property type="evidence" value="ECO:0007669"/>
    <property type="project" value="InterPro"/>
</dbReference>
<dbReference type="SMART" id="SM00306">
    <property type="entry name" value="HintN"/>
    <property type="match status" value="1"/>
</dbReference>
<dbReference type="PRINTS" id="PR00379">
    <property type="entry name" value="INTEIN"/>
</dbReference>
<dbReference type="PANTHER" id="PTHR43371">
    <property type="entry name" value="VITAMIN B12-DEPENDENT RIBONUCLEOTIDE REDUCTASE"/>
    <property type="match status" value="1"/>
</dbReference>
<dbReference type="CDD" id="cd00081">
    <property type="entry name" value="Hint"/>
    <property type="match status" value="1"/>
</dbReference>
<comment type="cofactor">
    <cofactor evidence="1">
        <name>adenosylcob(III)alamin</name>
        <dbReference type="ChEBI" id="CHEBI:18408"/>
    </cofactor>
</comment>
<dbReference type="InterPro" id="IPR050862">
    <property type="entry name" value="RdRp_reductase_class-2"/>
</dbReference>
<dbReference type="PROSITE" id="PS50818">
    <property type="entry name" value="INTEIN_C_TER"/>
    <property type="match status" value="1"/>
</dbReference>
<sequence length="1228" mass="139027">MQSLKEKTATLDIEQLNEDIKQFTQVHPITSDMKTTHKGVSRLVMLDRYAFKDTEKKTLKTGDFVVLTIKEDPKFPARGTGFITEINKNNNQATVQVEDEFLHVLEKEEERESGKIVRPLSTIDKPLEVFYEQIALRNATGLAEVETDPNKKQEWFKKFYHELSNLNFIPAGRVLYGAGSNTDVTYFNCYVMPFVKDSREGISDHRKQVMEIMSRGGGVGTNGSTLRPRNALARGVNGKSSGSVSWLDDIAKLTHLVEQGGSRRGAQMIMLNDWHPDIIEFIISKMQNPRILRYLIENIEDETIQQMAKDKLKFTPLTETEAQMYQGVVNYKHIPGQGGFSDQNIRDAEEKLRDGGTYSVHHPEFLTGANISVCITDEFMEAVEQDEMYELRFPDVENYTDEQMDYYNNYWHEVGDVREWEKQGFGVRTYKTIKANDLWNLINICATYSAEPGIFFIDNANKETNATAYGQKVVATNPCFHPSTRISTEFGLITIEDLYKKVGGQSFLTATDNRLIEQAKVVNGREYEASGIAHRKAIVFPTGEKQTLKVHLKNGMELNVTPDHRIYTDQGWKEAQELTKEDLVYIQSGEGGFAETDEIGERTGLFLGWLTGDGWLSKDNRVGLVFGKDDQEIIPEILDIGRELSGFTPKVMERQNGTFQVSYNRKAFTEKMKALGMKACRAHEKRVPEAIFTASKSTVTNYLRGLFCADGTVYTKDKNHRTVRLTSSSKELLQDAQLLLLNYGIHSKIYFRKKNNQTQFRYVTKNNEEKVYESKPFYELIISGNNLSLFKKEIGFKHIQRKEDLLAVVPKSSRKNEKFITTVNRIEDGELVTVYDITEPETHSLIANGVVVHNCGEQPLAPYSVCNLAAVNLAAIADKQQAKPNFEKLKETVKVGVRMQDNVIDSTPYFLEDNRVQALGERRIGLGVMGLHDLLIYCETEYGSEEGNQLVDEIFETIATTAYRESIELAKEKGSFPFLVGETEEETKELRQRFIDTGYMQKMPKDIREGVLQYGIRNSHLLTVAPTGSTGTMVGVSTGLEPYFSFTYYRSGRLGKFIEVKADIVNEYLELHPEQDPDNLPRWFVTAMSLSPEAHADTQCVIQRWVDSSISKTVNAPKGYRVDQVEQVYRRLYKGGAKGGTVYVDGSRDSQVLTLKAEENDFSEQTELFEEEEKKVVLVDTVKELEKTNMNIGSEIGDTCPVCRKGSIEDVGGCNTCTNCGAQLKCGL</sequence>
<dbReference type="EC" id="1.17.4.1" evidence="8"/>